<accession>A0A915HPI3</accession>
<reference evidence="2" key="1">
    <citation type="submission" date="2022-11" db="UniProtKB">
        <authorList>
            <consortium name="WormBaseParasite"/>
        </authorList>
    </citation>
    <scope>IDENTIFICATION</scope>
</reference>
<dbReference type="Proteomes" id="UP000887565">
    <property type="component" value="Unplaced"/>
</dbReference>
<sequence length="83" mass="9552">MSKSQNNEPLSVTSKKQGLGEIITTKTTPDTSFITEKIDNLEKRVEIVEGIVRKLAAWFFNFPTDIYKTDEKWTNKQSILIFV</sequence>
<keyword evidence="1" id="KW-1185">Reference proteome</keyword>
<evidence type="ECO:0000313" key="2">
    <source>
        <dbReference type="WBParaSite" id="nRc.2.0.1.t03375-RA"/>
    </source>
</evidence>
<dbReference type="AlphaFoldDB" id="A0A915HPI3"/>
<protein>
    <submittedName>
        <fullName evidence="2">Uncharacterized protein</fullName>
    </submittedName>
</protein>
<organism evidence="1 2">
    <name type="scientific">Romanomermis culicivorax</name>
    <name type="common">Nematode worm</name>
    <dbReference type="NCBI Taxonomy" id="13658"/>
    <lineage>
        <taxon>Eukaryota</taxon>
        <taxon>Metazoa</taxon>
        <taxon>Ecdysozoa</taxon>
        <taxon>Nematoda</taxon>
        <taxon>Enoplea</taxon>
        <taxon>Dorylaimia</taxon>
        <taxon>Mermithida</taxon>
        <taxon>Mermithoidea</taxon>
        <taxon>Mermithidae</taxon>
        <taxon>Romanomermis</taxon>
    </lineage>
</organism>
<proteinExistence type="predicted"/>
<dbReference type="WBParaSite" id="nRc.2.0.1.t03375-RA">
    <property type="protein sequence ID" value="nRc.2.0.1.t03375-RA"/>
    <property type="gene ID" value="nRc.2.0.1.g03375"/>
</dbReference>
<name>A0A915HPI3_ROMCU</name>
<evidence type="ECO:0000313" key="1">
    <source>
        <dbReference type="Proteomes" id="UP000887565"/>
    </source>
</evidence>